<keyword evidence="3" id="KW-1185">Reference proteome</keyword>
<evidence type="ECO:0000259" key="1">
    <source>
        <dbReference type="Pfam" id="PF09361"/>
    </source>
</evidence>
<proteinExistence type="predicted"/>
<dbReference type="AlphaFoldDB" id="A0A7X1NK53"/>
<evidence type="ECO:0000313" key="3">
    <source>
        <dbReference type="Proteomes" id="UP000484381"/>
    </source>
</evidence>
<dbReference type="EMBL" id="WHNP01000112">
    <property type="protein sequence ID" value="MPW23477.1"/>
    <property type="molecule type" value="Genomic_DNA"/>
</dbReference>
<evidence type="ECO:0000313" key="2">
    <source>
        <dbReference type="EMBL" id="MPW23477.1"/>
    </source>
</evidence>
<dbReference type="NCBIfam" id="TIGR01841">
    <property type="entry name" value="phasin"/>
    <property type="match status" value="1"/>
</dbReference>
<organism evidence="2 3">
    <name type="scientific">Paraburkholderia franconis</name>
    <dbReference type="NCBI Taxonomy" id="2654983"/>
    <lineage>
        <taxon>Bacteria</taxon>
        <taxon>Pseudomonadati</taxon>
        <taxon>Pseudomonadota</taxon>
        <taxon>Betaproteobacteria</taxon>
        <taxon>Burkholderiales</taxon>
        <taxon>Burkholderiaceae</taxon>
        <taxon>Paraburkholderia</taxon>
    </lineage>
</organism>
<name>A0A7X1NK53_9BURK</name>
<feature type="domain" description="Phasin" evidence="1">
    <location>
        <begin position="14"/>
        <end position="109"/>
    </location>
</feature>
<dbReference type="Pfam" id="PF09361">
    <property type="entry name" value="Phasin_2"/>
    <property type="match status" value="1"/>
</dbReference>
<reference evidence="2 3" key="1">
    <citation type="submission" date="2019-10" db="EMBL/GenBank/DDBJ databases">
        <title>Paraburkholderia sp. isolated from nodules of Mimosa pudica from Brazilian Atlantic Forest soils.</title>
        <authorList>
            <person name="Paulitsch F."/>
            <person name="Hungria M."/>
            <person name="Dall'Agnol R."/>
        </authorList>
    </citation>
    <scope>NUCLEOTIDE SEQUENCE [LARGE SCALE GENOMIC DNA]</scope>
    <source>
        <strain evidence="2 3">CNPSo 3157</strain>
    </source>
</reference>
<accession>A0A7X1NK53</accession>
<gene>
    <name evidence="2" type="ORF">GCT13_43770</name>
</gene>
<dbReference type="Proteomes" id="UP000484381">
    <property type="component" value="Unassembled WGS sequence"/>
</dbReference>
<comment type="caution">
    <text evidence="2">The sequence shown here is derived from an EMBL/GenBank/DDBJ whole genome shotgun (WGS) entry which is preliminary data.</text>
</comment>
<dbReference type="InterPro" id="IPR018968">
    <property type="entry name" value="Phasin"/>
</dbReference>
<dbReference type="InterPro" id="IPR010127">
    <property type="entry name" value="Phasin_subfam-1"/>
</dbReference>
<sequence>MELVMSNLRPEYIGAAQKAALDTTFGLLTTTLDGARKLVELNVQTLKSTLEENQENLVKGLSSREPHALLAQQKSLAQTAPEKAQAYWRHMCEILAGTQGELVTFIEAQSRQYQHKVQNFIDNTAKAAPVSSESAVAVWTFPKTPG</sequence>
<protein>
    <submittedName>
        <fullName evidence="2">Phasin family protein</fullName>
    </submittedName>
</protein>